<accession>A0A0V0R809</accession>
<organism evidence="1 2">
    <name type="scientific">Pseudocohnilembus persalinus</name>
    <name type="common">Ciliate</name>
    <dbReference type="NCBI Taxonomy" id="266149"/>
    <lineage>
        <taxon>Eukaryota</taxon>
        <taxon>Sar</taxon>
        <taxon>Alveolata</taxon>
        <taxon>Ciliophora</taxon>
        <taxon>Intramacronucleata</taxon>
        <taxon>Oligohymenophorea</taxon>
        <taxon>Scuticociliatia</taxon>
        <taxon>Philasterida</taxon>
        <taxon>Pseudocohnilembidae</taxon>
        <taxon>Pseudocohnilembus</taxon>
    </lineage>
</organism>
<dbReference type="OMA" id="MPKINCY"/>
<protein>
    <recommendedName>
        <fullName evidence="3">B box-type domain-containing protein</fullName>
    </recommendedName>
</protein>
<dbReference type="OrthoDB" id="282889at2759"/>
<evidence type="ECO:0000313" key="2">
    <source>
        <dbReference type="Proteomes" id="UP000054937"/>
    </source>
</evidence>
<evidence type="ECO:0008006" key="3">
    <source>
        <dbReference type="Google" id="ProtNLM"/>
    </source>
</evidence>
<reference evidence="1 2" key="1">
    <citation type="journal article" date="2015" name="Sci. Rep.">
        <title>Genome of the facultative scuticociliatosis pathogen Pseudocohnilembus persalinus provides insight into its virulence through horizontal gene transfer.</title>
        <authorList>
            <person name="Xiong J."/>
            <person name="Wang G."/>
            <person name="Cheng J."/>
            <person name="Tian M."/>
            <person name="Pan X."/>
            <person name="Warren A."/>
            <person name="Jiang C."/>
            <person name="Yuan D."/>
            <person name="Miao W."/>
        </authorList>
    </citation>
    <scope>NUCLEOTIDE SEQUENCE [LARGE SCALE GENOMIC DNA]</scope>
    <source>
        <strain evidence="1">36N120E</strain>
    </source>
</reference>
<dbReference type="EMBL" id="LDAU01000025">
    <property type="protein sequence ID" value="KRX10633.1"/>
    <property type="molecule type" value="Genomic_DNA"/>
</dbReference>
<sequence length="432" mass="51488">MSKNQHFPLNKEAKVPVIKCIYHPEQTVTNFCDSSECMHPLCPVCVAHHINEHKNYRDYAQFKTYDQVLGEVNTEINQFLKSLKNHKDQVSSLEEGYYRNEKNLRTQLSQAHTKAKVLLDEYFRALNSELEASIKVSKNRFENEKLRVNQRLNERAEINVNYANGLYDKEKSARSLMTYLHSDVRGKNEKFIKSLTDLSEFQGLSVKVDTSKLQEIHLLLSKYVEVQNQSIISAVPQSQQFIERSHQIQQQQQRQQYDQGHLQNQQSRNDLLGSQNHTQFVSRPTQLVQSRNYSQPIIQQPIQQYQTVYQQQQPIVSRLTSPVRIQQQIPQYQSRVLVSPQHPPVVYEQRQQQPQQQYLQQQQQPQQYQQEQYYNNNKLQHQQLQQEQQEYYPEQEWNQQQRLEMQQQDLQRVPTFQGRGFQDFEQTVPRYY</sequence>
<dbReference type="CDD" id="cd19756">
    <property type="entry name" value="Bbox2"/>
    <property type="match status" value="1"/>
</dbReference>
<dbReference type="AlphaFoldDB" id="A0A0V0R809"/>
<dbReference type="SUPFAM" id="SSF57845">
    <property type="entry name" value="B-box zinc-binding domain"/>
    <property type="match status" value="1"/>
</dbReference>
<name>A0A0V0R809_PSEPJ</name>
<dbReference type="Proteomes" id="UP000054937">
    <property type="component" value="Unassembled WGS sequence"/>
</dbReference>
<dbReference type="InParanoid" id="A0A0V0R809"/>
<proteinExistence type="predicted"/>
<evidence type="ECO:0000313" key="1">
    <source>
        <dbReference type="EMBL" id="KRX10633.1"/>
    </source>
</evidence>
<keyword evidence="2" id="KW-1185">Reference proteome</keyword>
<gene>
    <name evidence="1" type="ORF">PPERSA_05453</name>
</gene>
<comment type="caution">
    <text evidence="1">The sequence shown here is derived from an EMBL/GenBank/DDBJ whole genome shotgun (WGS) entry which is preliminary data.</text>
</comment>